<dbReference type="InterPro" id="IPR017439">
    <property type="entry name" value="Amidohydrolase"/>
</dbReference>
<evidence type="ECO:0000313" key="3">
    <source>
        <dbReference type="Proteomes" id="UP001597079"/>
    </source>
</evidence>
<dbReference type="Pfam" id="PF01546">
    <property type="entry name" value="Peptidase_M20"/>
    <property type="match status" value="1"/>
</dbReference>
<accession>A0ABW4JHB9</accession>
<proteinExistence type="predicted"/>
<dbReference type="InterPro" id="IPR036264">
    <property type="entry name" value="Bact_exopeptidase_dim_dom"/>
</dbReference>
<dbReference type="NCBIfam" id="TIGR01891">
    <property type="entry name" value="amidohydrolases"/>
    <property type="match status" value="1"/>
</dbReference>
<dbReference type="Gene3D" id="3.40.630.10">
    <property type="entry name" value="Zn peptidases"/>
    <property type="match status" value="1"/>
</dbReference>
<dbReference type="InterPro" id="IPR011650">
    <property type="entry name" value="Peptidase_M20_dimer"/>
</dbReference>
<name>A0ABW4JHB9_9BACL</name>
<dbReference type="SUPFAM" id="SSF53187">
    <property type="entry name" value="Zn-dependent exopeptidases"/>
    <property type="match status" value="1"/>
</dbReference>
<dbReference type="SUPFAM" id="SSF55031">
    <property type="entry name" value="Bacterial exopeptidase dimerisation domain"/>
    <property type="match status" value="1"/>
</dbReference>
<dbReference type="EMBL" id="JBHUCX010000024">
    <property type="protein sequence ID" value="MFD1675081.1"/>
    <property type="molecule type" value="Genomic_DNA"/>
</dbReference>
<dbReference type="Pfam" id="PF07687">
    <property type="entry name" value="M20_dimer"/>
    <property type="match status" value="1"/>
</dbReference>
<comment type="caution">
    <text evidence="2">The sequence shown here is derived from an EMBL/GenBank/DDBJ whole genome shotgun (WGS) entry which is preliminary data.</text>
</comment>
<dbReference type="Gene3D" id="3.30.70.360">
    <property type="match status" value="1"/>
</dbReference>
<feature type="domain" description="Peptidase M20 dimerisation" evidence="1">
    <location>
        <begin position="190"/>
        <end position="281"/>
    </location>
</feature>
<evidence type="ECO:0000313" key="2">
    <source>
        <dbReference type="EMBL" id="MFD1675081.1"/>
    </source>
</evidence>
<evidence type="ECO:0000259" key="1">
    <source>
        <dbReference type="Pfam" id="PF07687"/>
    </source>
</evidence>
<reference evidence="3" key="1">
    <citation type="journal article" date="2019" name="Int. J. Syst. Evol. Microbiol.">
        <title>The Global Catalogue of Microorganisms (GCM) 10K type strain sequencing project: providing services to taxonomists for standard genome sequencing and annotation.</title>
        <authorList>
            <consortium name="The Broad Institute Genomics Platform"/>
            <consortium name="The Broad Institute Genome Sequencing Center for Infectious Disease"/>
            <person name="Wu L."/>
            <person name="Ma J."/>
        </authorList>
    </citation>
    <scope>NUCLEOTIDE SEQUENCE [LARGE SCALE GENOMIC DNA]</scope>
    <source>
        <strain evidence="3">CGMCC 1.12286</strain>
    </source>
</reference>
<dbReference type="PIRSF" id="PIRSF005962">
    <property type="entry name" value="Pept_M20D_amidohydro"/>
    <property type="match status" value="1"/>
</dbReference>
<dbReference type="PANTHER" id="PTHR11014">
    <property type="entry name" value="PEPTIDASE M20 FAMILY MEMBER"/>
    <property type="match status" value="1"/>
</dbReference>
<protein>
    <submittedName>
        <fullName evidence="2">Amidohydrolase</fullName>
    </submittedName>
</protein>
<dbReference type="InterPro" id="IPR002933">
    <property type="entry name" value="Peptidase_M20"/>
</dbReference>
<dbReference type="RefSeq" id="WP_377942942.1">
    <property type="nucleotide sequence ID" value="NZ_JBHUCX010000024.1"/>
</dbReference>
<dbReference type="PANTHER" id="PTHR11014:SF63">
    <property type="entry name" value="METALLOPEPTIDASE, PUTATIVE (AFU_ORTHOLOGUE AFUA_6G09600)-RELATED"/>
    <property type="match status" value="1"/>
</dbReference>
<sequence length="393" mass="43213">MAVTVETIDAQVASIQSEMIAWRRHLHEHPEVSFHEEQTAQYIYDTLSEFGHLELTRPTKTSVVARLVGAHPGMVLALRADMDALPIHEENDVSYKSRTPGVMHACGHDGHTAMLLAAAKLLSAHRDEIKGEIRFIFQHAEEVIPGGAQELVKKGVLDGVDAVVGQHLWAPMATKTIGVSAGPLMASPDTFHLIITGRGGHAAQPHLNVDPIAIGAQIVTNLQHLVSRYVDPFEPLVVSVTKFIGGTADNVIPNSVELCGTVRAFRDDLRDQAAEWMERVIRGLTEAHGAHYEFHYEKGYRPVINDEEVTNRVKAALENVFPADVVQTAAPTMGGEDFSAYQTAVPGTFFFTGIYNEEKDVIYPHHHPRFNIDEDALQYGVKALLAVAYHFSA</sequence>
<organism evidence="2 3">
    <name type="scientific">Alicyclobacillus fodiniaquatilis</name>
    <dbReference type="NCBI Taxonomy" id="1661150"/>
    <lineage>
        <taxon>Bacteria</taxon>
        <taxon>Bacillati</taxon>
        <taxon>Bacillota</taxon>
        <taxon>Bacilli</taxon>
        <taxon>Bacillales</taxon>
        <taxon>Alicyclobacillaceae</taxon>
        <taxon>Alicyclobacillus</taxon>
    </lineage>
</organism>
<dbReference type="Proteomes" id="UP001597079">
    <property type="component" value="Unassembled WGS sequence"/>
</dbReference>
<gene>
    <name evidence="2" type="ORF">ACFSB2_10285</name>
</gene>
<keyword evidence="3" id="KW-1185">Reference proteome</keyword>